<dbReference type="PANTHER" id="PTHR30121">
    <property type="entry name" value="UNCHARACTERIZED PROTEIN YJGR-RELATED"/>
    <property type="match status" value="1"/>
</dbReference>
<dbReference type="InterPro" id="IPR043964">
    <property type="entry name" value="P-loop_TraG"/>
</dbReference>
<dbReference type="EMBL" id="JAHLFH010000082">
    <property type="protein sequence ID" value="MBU3819524.1"/>
    <property type="molecule type" value="Genomic_DNA"/>
</dbReference>
<comment type="caution">
    <text evidence="3">The sequence shown here is derived from an EMBL/GenBank/DDBJ whole genome shotgun (WGS) entry which is preliminary data.</text>
</comment>
<organism evidence="3 4">
    <name type="scientific">Candidatus Faecalibacterium intestinavium</name>
    <dbReference type="NCBI Taxonomy" id="2838580"/>
    <lineage>
        <taxon>Bacteria</taxon>
        <taxon>Bacillati</taxon>
        <taxon>Bacillota</taxon>
        <taxon>Clostridia</taxon>
        <taxon>Eubacteriales</taxon>
        <taxon>Oscillospiraceae</taxon>
        <taxon>Faecalibacterium</taxon>
    </lineage>
</organism>
<dbReference type="PANTHER" id="PTHR30121:SF6">
    <property type="entry name" value="SLR6007 PROTEIN"/>
    <property type="match status" value="1"/>
</dbReference>
<dbReference type="AlphaFoldDB" id="A0A9E2KJI8"/>
<dbReference type="SUPFAM" id="SSF52540">
    <property type="entry name" value="P-loop containing nucleoside triphosphate hydrolases"/>
    <property type="match status" value="1"/>
</dbReference>
<dbReference type="Pfam" id="PF19044">
    <property type="entry name" value="P-loop_TraG"/>
    <property type="match status" value="1"/>
</dbReference>
<evidence type="ECO:0000313" key="4">
    <source>
        <dbReference type="Proteomes" id="UP000824178"/>
    </source>
</evidence>
<gene>
    <name evidence="3" type="ORF">H9864_04020</name>
</gene>
<proteinExistence type="predicted"/>
<evidence type="ECO:0000256" key="1">
    <source>
        <dbReference type="SAM" id="MobiDB-lite"/>
    </source>
</evidence>
<name>A0A9E2KJI8_9FIRM</name>
<keyword evidence="3" id="KW-0547">Nucleotide-binding</keyword>
<evidence type="ECO:0000313" key="3">
    <source>
        <dbReference type="EMBL" id="MBU3819524.1"/>
    </source>
</evidence>
<reference evidence="3" key="1">
    <citation type="journal article" date="2021" name="PeerJ">
        <title>Extensive microbial diversity within the chicken gut microbiome revealed by metagenomics and culture.</title>
        <authorList>
            <person name="Gilroy R."/>
            <person name="Ravi A."/>
            <person name="Getino M."/>
            <person name="Pursley I."/>
            <person name="Horton D.L."/>
            <person name="Alikhan N.F."/>
            <person name="Baker D."/>
            <person name="Gharbi K."/>
            <person name="Hall N."/>
            <person name="Watson M."/>
            <person name="Adriaenssens E.M."/>
            <person name="Foster-Nyarko E."/>
            <person name="Jarju S."/>
            <person name="Secka A."/>
            <person name="Antonio M."/>
            <person name="Oren A."/>
            <person name="Chaudhuri R.R."/>
            <person name="La Ragione R."/>
            <person name="Hildebrand F."/>
            <person name="Pallen M.J."/>
        </authorList>
    </citation>
    <scope>NUCLEOTIDE SEQUENCE</scope>
    <source>
        <strain evidence="3">742</strain>
    </source>
</reference>
<dbReference type="Gene3D" id="3.40.50.300">
    <property type="entry name" value="P-loop containing nucleotide triphosphate hydrolases"/>
    <property type="match status" value="1"/>
</dbReference>
<dbReference type="InterPro" id="IPR027417">
    <property type="entry name" value="P-loop_NTPase"/>
</dbReference>
<dbReference type="Proteomes" id="UP000824178">
    <property type="component" value="Unassembled WGS sequence"/>
</dbReference>
<feature type="domain" description="TraG P-loop" evidence="2">
    <location>
        <begin position="464"/>
        <end position="750"/>
    </location>
</feature>
<evidence type="ECO:0000259" key="2">
    <source>
        <dbReference type="Pfam" id="PF19044"/>
    </source>
</evidence>
<sequence>MTLFTEKKHRQAGKASGPTPVKRKHRLSSADKKQIEAAIARANRTDKKEKPAQDSIPYERMWPDGICKVADGRYTKTVQFQDINYQLSQNEDKTAIFEGWCDFLNYFDSSIHFQLSFLNLVASRETFASSIQIPMQGDDFDPIRAEYSQMLQNQLAKGNNGLIKTKYLTFSIEADSLRAAKPRLERIETDVLNNFKRLGVSAEPLDGKARLAQLHAIFHMDEQVPFRFEWEWLAPSGLSTKDFVAPSSFAFRTGKQFQMGKKHGAVSFVQILAPELNDRLLADFLDMESSLIVSLHIQSVDQVKAIKTVKRKITDLDRSKIEEQKKAVRAGYDMDIIPSDLATYGNEAKKLLQDLQSRNERMFLVTFLVLNTADTPRQLDNNIFQASSIAQKYNCQLTRLDFQQEEGLMSSLPLGLNQIEIQRGLTTSSTAIFVPFTTQELYQTGKEALYYGINALSSNLIMVDRKLLKNPNGLILGTPGSGKSFSAKREIANCFLLTSDDIIICDPEAEYAPLVERLHGQVIRISPTSPHYINPMDLNLDYSDDESPLSLKSDFILSLCELIVGGKEGLQPVQKTIIDRCVRLVYNNYLNDPCPENMPILEDLYNLLRAQDEKEAQYIATALEIYVTGSLNVFNHRSNVDITNRIVCYDIRELGKQLKKIGMLVVQDQVWNRVTINRAAHKSTRYYIDEMHLLLKEEQTAAYTVEIWKRFRKWGGIPTGITQNVKDLLSSREVENIFENSDFVYMLNQAGGDRQILAKQLGISPHQLSYVTHSSEGEGLLFYGSVILPFVDHFPKNTELYRIMTTKPQDLAQESKEG</sequence>
<accession>A0A9E2KJI8</accession>
<dbReference type="Gene3D" id="1.10.8.730">
    <property type="match status" value="1"/>
</dbReference>
<protein>
    <submittedName>
        <fullName evidence="3">ATP-binding protein</fullName>
    </submittedName>
</protein>
<reference evidence="3" key="2">
    <citation type="submission" date="2021-04" db="EMBL/GenBank/DDBJ databases">
        <authorList>
            <person name="Gilroy R."/>
        </authorList>
    </citation>
    <scope>NUCLEOTIDE SEQUENCE</scope>
    <source>
        <strain evidence="3">742</strain>
    </source>
</reference>
<keyword evidence="3" id="KW-0067">ATP-binding</keyword>
<feature type="region of interest" description="Disordered" evidence="1">
    <location>
        <begin position="1"/>
        <end position="33"/>
    </location>
</feature>
<dbReference type="InterPro" id="IPR051162">
    <property type="entry name" value="T4SS_component"/>
</dbReference>
<dbReference type="GO" id="GO:0005524">
    <property type="term" value="F:ATP binding"/>
    <property type="evidence" value="ECO:0007669"/>
    <property type="project" value="UniProtKB-KW"/>
</dbReference>
<dbReference type="NCBIfam" id="NF045971">
    <property type="entry name" value="conju_CD1110"/>
    <property type="match status" value="1"/>
</dbReference>